<dbReference type="InterPro" id="IPR015500">
    <property type="entry name" value="Peptidase_S8_subtilisin-rel"/>
</dbReference>
<dbReference type="Gene3D" id="3.30.70.80">
    <property type="entry name" value="Peptidase S8 propeptide/proteinase inhibitor I9"/>
    <property type="match status" value="1"/>
</dbReference>
<evidence type="ECO:0000313" key="9">
    <source>
        <dbReference type="Proteomes" id="UP000189703"/>
    </source>
</evidence>
<dbReference type="InterPro" id="IPR036852">
    <property type="entry name" value="Peptidase_S8/S53_dom_sf"/>
</dbReference>
<dbReference type="InParanoid" id="A0A1U8BD92"/>
<dbReference type="InterPro" id="IPR037045">
    <property type="entry name" value="S8pro/Inhibitor_I9_sf"/>
</dbReference>
<dbReference type="CDD" id="cd02120">
    <property type="entry name" value="PA_subtilisin_like"/>
    <property type="match status" value="1"/>
</dbReference>
<dbReference type="InterPro" id="IPR010259">
    <property type="entry name" value="S8pro/Inhibitor_I9"/>
</dbReference>
<dbReference type="PANTHER" id="PTHR10795">
    <property type="entry name" value="PROPROTEIN CONVERTASE SUBTILISIN/KEXIN"/>
    <property type="match status" value="1"/>
</dbReference>
<name>A0A1U8BD92_NELNU</name>
<dbReference type="SMART" id="SM00212">
    <property type="entry name" value="UBCc"/>
    <property type="match status" value="1"/>
</dbReference>
<dbReference type="GeneID" id="104609613"/>
<feature type="region of interest" description="Disordered" evidence="7">
    <location>
        <begin position="849"/>
        <end position="894"/>
    </location>
</feature>
<keyword evidence="2" id="KW-0645">Protease</keyword>
<dbReference type="InterPro" id="IPR045051">
    <property type="entry name" value="SBT"/>
</dbReference>
<keyword evidence="5" id="KW-0720">Serine protease</keyword>
<dbReference type="CDD" id="cd23799">
    <property type="entry name" value="UBCc_UBE2J"/>
    <property type="match status" value="1"/>
</dbReference>
<dbReference type="RefSeq" id="XP_010274288.1">
    <property type="nucleotide sequence ID" value="XM_010275986.2"/>
</dbReference>
<dbReference type="Pfam" id="PF00179">
    <property type="entry name" value="UQ_con"/>
    <property type="match status" value="1"/>
</dbReference>
<dbReference type="InterPro" id="IPR000608">
    <property type="entry name" value="UBC"/>
</dbReference>
<dbReference type="Proteomes" id="UP000189703">
    <property type="component" value="Unplaced"/>
</dbReference>
<evidence type="ECO:0000256" key="6">
    <source>
        <dbReference type="PROSITE-ProRule" id="PRU01240"/>
    </source>
</evidence>
<dbReference type="KEGG" id="nnu:104609613"/>
<sequence>MAEQLRTLLREVVPRNWENPYPTGGDDHGRPLIDPIPRIPGLASSPGSDNRKRQVGKAVNREPVPCNLIDTFGQRTSQYRGVTGFIADVRHHPSPSSRNQLDTSTTKATGYSTLSGDPFGYCMTNSGTSAFSDPTDDNSCSDEHSTLGWPIAKSVASHDVGIMSLVETKQSIKVVDKKSEVHEPSDSYPDSDSVIRANHEILPSVIGSIDGAQQVVIHHYTKSFRGFSAMLTPEQLKKLSEIESVVFVFESRTYNLQTTHPWEFLGVDSIHQYNQLPIDVKPDIIIGVIDSGIWPESESFNDRGLGPVPKRFMGECVTGDHFTLENCNSKVVGARYYWKGFEAEYGPLESLNSTFFRSARDENGHGTHTASIVARSMVRNANLYGIARGVARGGAPSARLAVYKVCWGTLRLCSEADILSAFDDSINDGIDIISISLARIPFVSYSGDANSIGALHAFRKGILVSVVAGIFFFPGIVGNAAPWILTIAASFVDREFISDVHLGNSKIFKSYSLNPFKMDGFYGVINASDAAAPRVPSTNAIFCEEESLNHTLIKEKIVVCVRNSTRTDISGKTIRRGGGVGMILVDSFPKEGLRQFEIPGIQISVKQSQVLQSYLPTDRKPISKISPTRTVLKTRLAPVVAPSSSKGPNILAPSITKPDIAAPGVNILAGSFRRVIQWKKEKYNLKNPTVKRILQEVKEIRANPSDDFMSLPLEENIFEWQFAIRGPRDTEFEGGIYHRRIQLPAEYPFQPPTFMLLTPNGRFETQTKICLSISNHHPELWQPSWSVRTALVALIAFMPTNPDGALGSLDYKKEERRALAIKSREAAPRFGTPERQKLIDEIHQCMLSKAPPIPQLNAPQASSEEESTEKEAEVSPQNSGAVVAAEGGSPKPKR</sequence>
<dbReference type="OrthoDB" id="29072at2759"/>
<dbReference type="PROSITE" id="PS50127">
    <property type="entry name" value="UBC_2"/>
    <property type="match status" value="1"/>
</dbReference>
<evidence type="ECO:0000256" key="3">
    <source>
        <dbReference type="ARBA" id="ARBA00022729"/>
    </source>
</evidence>
<comment type="similarity">
    <text evidence="1 6">Belongs to the peptidase S8 family.</text>
</comment>
<dbReference type="InterPro" id="IPR000209">
    <property type="entry name" value="Peptidase_S8/S53_dom"/>
</dbReference>
<dbReference type="SUPFAM" id="SSF54495">
    <property type="entry name" value="UBC-like"/>
    <property type="match status" value="1"/>
</dbReference>
<organism evidence="9 10">
    <name type="scientific">Nelumbo nucifera</name>
    <name type="common">Sacred lotus</name>
    <dbReference type="NCBI Taxonomy" id="4432"/>
    <lineage>
        <taxon>Eukaryota</taxon>
        <taxon>Viridiplantae</taxon>
        <taxon>Streptophyta</taxon>
        <taxon>Embryophyta</taxon>
        <taxon>Tracheophyta</taxon>
        <taxon>Spermatophyta</taxon>
        <taxon>Magnoliopsida</taxon>
        <taxon>Proteales</taxon>
        <taxon>Nelumbonaceae</taxon>
        <taxon>Nelumbo</taxon>
    </lineage>
</organism>
<proteinExistence type="inferred from homology"/>
<keyword evidence="4" id="KW-0378">Hydrolase</keyword>
<evidence type="ECO:0000256" key="7">
    <source>
        <dbReference type="SAM" id="MobiDB-lite"/>
    </source>
</evidence>
<feature type="domain" description="UBC core" evidence="8">
    <location>
        <begin position="688"/>
        <end position="839"/>
    </location>
</feature>
<dbReference type="GO" id="GO:0006508">
    <property type="term" value="P:proteolysis"/>
    <property type="evidence" value="ECO:0007669"/>
    <property type="project" value="UniProtKB-KW"/>
</dbReference>
<dbReference type="PRINTS" id="PR00723">
    <property type="entry name" value="SUBTILISIN"/>
</dbReference>
<dbReference type="Gene3D" id="3.50.30.30">
    <property type="match status" value="1"/>
</dbReference>
<dbReference type="AlphaFoldDB" id="A0A1U8BD92"/>
<dbReference type="FunFam" id="3.10.110.10:FF:000056">
    <property type="entry name" value="ubiquitin-conjugating enzyme E2 32"/>
    <property type="match status" value="1"/>
</dbReference>
<dbReference type="Pfam" id="PF00082">
    <property type="entry name" value="Peptidase_S8"/>
    <property type="match status" value="1"/>
</dbReference>
<evidence type="ECO:0000256" key="1">
    <source>
        <dbReference type="ARBA" id="ARBA00011073"/>
    </source>
</evidence>
<dbReference type="InterPro" id="IPR016135">
    <property type="entry name" value="UBQ-conjugating_enzyme/RWD"/>
</dbReference>
<dbReference type="GO" id="GO:0004252">
    <property type="term" value="F:serine-type endopeptidase activity"/>
    <property type="evidence" value="ECO:0000318"/>
    <property type="project" value="GO_Central"/>
</dbReference>
<gene>
    <name evidence="10" type="primary">LOC104609613</name>
</gene>
<evidence type="ECO:0000313" key="10">
    <source>
        <dbReference type="RefSeq" id="XP_010274288.1"/>
    </source>
</evidence>
<evidence type="ECO:0000259" key="8">
    <source>
        <dbReference type="PROSITE" id="PS50127"/>
    </source>
</evidence>
<evidence type="ECO:0000256" key="4">
    <source>
        <dbReference type="ARBA" id="ARBA00022801"/>
    </source>
</evidence>
<reference evidence="10" key="1">
    <citation type="submission" date="2025-08" db="UniProtKB">
        <authorList>
            <consortium name="RefSeq"/>
        </authorList>
    </citation>
    <scope>IDENTIFICATION</scope>
</reference>
<dbReference type="SUPFAM" id="SSF52743">
    <property type="entry name" value="Subtilisin-like"/>
    <property type="match status" value="1"/>
</dbReference>
<protein>
    <submittedName>
        <fullName evidence="10">Subtilisin-like protease SBT5.6</fullName>
    </submittedName>
</protein>
<dbReference type="Pfam" id="PF05922">
    <property type="entry name" value="Inhibitor_I9"/>
    <property type="match status" value="1"/>
</dbReference>
<keyword evidence="9" id="KW-1185">Reference proteome</keyword>
<comment type="caution">
    <text evidence="6">Lacks conserved residue(s) required for the propagation of feature annotation.</text>
</comment>
<accession>A0A1U8BD92</accession>
<dbReference type="Gene3D" id="3.40.50.200">
    <property type="entry name" value="Peptidase S8/S53 domain"/>
    <property type="match status" value="1"/>
</dbReference>
<feature type="region of interest" description="Disordered" evidence="7">
    <location>
        <begin position="17"/>
        <end position="59"/>
    </location>
</feature>
<dbReference type="GO" id="GO:0005576">
    <property type="term" value="C:extracellular region"/>
    <property type="evidence" value="ECO:0000318"/>
    <property type="project" value="GO_Central"/>
</dbReference>
<dbReference type="eggNOG" id="KOG0428">
    <property type="taxonomic scope" value="Eukaryota"/>
</dbReference>
<evidence type="ECO:0000256" key="2">
    <source>
        <dbReference type="ARBA" id="ARBA00022670"/>
    </source>
</evidence>
<keyword evidence="3" id="KW-0732">Signal</keyword>
<evidence type="ECO:0000256" key="5">
    <source>
        <dbReference type="ARBA" id="ARBA00022825"/>
    </source>
</evidence>
<dbReference type="PROSITE" id="PS51892">
    <property type="entry name" value="SUBTILASE"/>
    <property type="match status" value="1"/>
</dbReference>
<dbReference type="STRING" id="4432.A0A1U8BD92"/>
<dbReference type="Gene3D" id="3.10.110.10">
    <property type="entry name" value="Ubiquitin Conjugating Enzyme"/>
    <property type="match status" value="1"/>
</dbReference>